<accession>A0AAV7U5L7</accession>
<dbReference type="AlphaFoldDB" id="A0AAV7U5L7"/>
<protein>
    <submittedName>
        <fullName evidence="2">Uncharacterized protein</fullName>
    </submittedName>
</protein>
<reference evidence="2" key="1">
    <citation type="journal article" date="2022" name="bioRxiv">
        <title>Sequencing and chromosome-scale assembly of the giantPleurodeles waltlgenome.</title>
        <authorList>
            <person name="Brown T."/>
            <person name="Elewa A."/>
            <person name="Iarovenko S."/>
            <person name="Subramanian E."/>
            <person name="Araus A.J."/>
            <person name="Petzold A."/>
            <person name="Susuki M."/>
            <person name="Suzuki K.-i.T."/>
            <person name="Hayashi T."/>
            <person name="Toyoda A."/>
            <person name="Oliveira C."/>
            <person name="Osipova E."/>
            <person name="Leigh N.D."/>
            <person name="Simon A."/>
            <person name="Yun M.H."/>
        </authorList>
    </citation>
    <scope>NUCLEOTIDE SEQUENCE</scope>
    <source>
        <strain evidence="2">20211129_DDA</strain>
        <tissue evidence="2">Liver</tissue>
    </source>
</reference>
<feature type="compositionally biased region" description="Basic and acidic residues" evidence="1">
    <location>
        <begin position="23"/>
        <end position="38"/>
    </location>
</feature>
<evidence type="ECO:0000313" key="3">
    <source>
        <dbReference type="Proteomes" id="UP001066276"/>
    </source>
</evidence>
<gene>
    <name evidence="2" type="ORF">NDU88_000873</name>
</gene>
<dbReference type="Proteomes" id="UP001066276">
    <property type="component" value="Chromosome 3_1"/>
</dbReference>
<name>A0AAV7U5L7_PLEWA</name>
<organism evidence="2 3">
    <name type="scientific">Pleurodeles waltl</name>
    <name type="common">Iberian ribbed newt</name>
    <dbReference type="NCBI Taxonomy" id="8319"/>
    <lineage>
        <taxon>Eukaryota</taxon>
        <taxon>Metazoa</taxon>
        <taxon>Chordata</taxon>
        <taxon>Craniata</taxon>
        <taxon>Vertebrata</taxon>
        <taxon>Euteleostomi</taxon>
        <taxon>Amphibia</taxon>
        <taxon>Batrachia</taxon>
        <taxon>Caudata</taxon>
        <taxon>Salamandroidea</taxon>
        <taxon>Salamandridae</taxon>
        <taxon>Pleurodelinae</taxon>
        <taxon>Pleurodeles</taxon>
    </lineage>
</organism>
<sequence>MVRGIRDERLGWGLGQHPACPRQPDKVSSSRDDTGRADKNKHRCSGISHFDYHVAPFNVREEQGARELIIKVSSLMNR</sequence>
<feature type="compositionally biased region" description="Basic and acidic residues" evidence="1">
    <location>
        <begin position="1"/>
        <end position="10"/>
    </location>
</feature>
<evidence type="ECO:0000313" key="2">
    <source>
        <dbReference type="EMBL" id="KAJ1184063.1"/>
    </source>
</evidence>
<evidence type="ECO:0000256" key="1">
    <source>
        <dbReference type="SAM" id="MobiDB-lite"/>
    </source>
</evidence>
<keyword evidence="3" id="KW-1185">Reference proteome</keyword>
<feature type="region of interest" description="Disordered" evidence="1">
    <location>
        <begin position="1"/>
        <end position="42"/>
    </location>
</feature>
<proteinExistence type="predicted"/>
<dbReference type="EMBL" id="JANPWB010000005">
    <property type="protein sequence ID" value="KAJ1184063.1"/>
    <property type="molecule type" value="Genomic_DNA"/>
</dbReference>
<comment type="caution">
    <text evidence="2">The sequence shown here is derived from an EMBL/GenBank/DDBJ whole genome shotgun (WGS) entry which is preliminary data.</text>
</comment>